<dbReference type="PANTHER" id="PTHR12482:SF5">
    <property type="entry name" value="DUF676 DOMAIN-CONTAINING PROTEIN"/>
    <property type="match status" value="1"/>
</dbReference>
<dbReference type="InterPro" id="IPR007751">
    <property type="entry name" value="DUF676_lipase-like"/>
</dbReference>
<dbReference type="Proteomes" id="UP000038009">
    <property type="component" value="Unassembled WGS sequence"/>
</dbReference>
<keyword evidence="4" id="KW-1185">Reference proteome</keyword>
<dbReference type="SUPFAM" id="SSF53474">
    <property type="entry name" value="alpha/beta-Hydrolases"/>
    <property type="match status" value="1"/>
</dbReference>
<dbReference type="Pfam" id="PF05057">
    <property type="entry name" value="DUF676"/>
    <property type="match status" value="1"/>
</dbReference>
<name>A0A0N0P3P6_LEPSE</name>
<evidence type="ECO:0000256" key="1">
    <source>
        <dbReference type="SAM" id="MobiDB-lite"/>
    </source>
</evidence>
<evidence type="ECO:0000259" key="2">
    <source>
        <dbReference type="Pfam" id="PF05057"/>
    </source>
</evidence>
<dbReference type="AlphaFoldDB" id="A0A0N0P3P6"/>
<dbReference type="OrthoDB" id="273452at2759"/>
<reference evidence="3 4" key="1">
    <citation type="journal article" date="2015" name="PLoS Pathog.">
        <title>Leptomonas seymouri: Adaptations to the Dixenous Life Cycle Analyzed by Genome Sequencing, Transcriptome Profiling and Co-infection with Leishmania donovani.</title>
        <authorList>
            <person name="Kraeva N."/>
            <person name="Butenko A."/>
            <person name="Hlavacova J."/>
            <person name="Kostygov A."/>
            <person name="Myskova J."/>
            <person name="Grybchuk D."/>
            <person name="Lestinova T."/>
            <person name="Votypka J."/>
            <person name="Volf P."/>
            <person name="Opperdoes F."/>
            <person name="Flegontov P."/>
            <person name="Lukes J."/>
            <person name="Yurchenko V."/>
        </authorList>
    </citation>
    <scope>NUCLEOTIDE SEQUENCE [LARGE SCALE GENOMIC DNA]</scope>
    <source>
        <strain evidence="3 4">ATCC 30220</strain>
    </source>
</reference>
<comment type="caution">
    <text evidence="3">The sequence shown here is derived from an EMBL/GenBank/DDBJ whole genome shotgun (WGS) entry which is preliminary data.</text>
</comment>
<dbReference type="EMBL" id="LJSK01000310">
    <property type="protein sequence ID" value="KPI83907.1"/>
    <property type="molecule type" value="Genomic_DNA"/>
</dbReference>
<dbReference type="InterPro" id="IPR029058">
    <property type="entry name" value="AB_hydrolase_fold"/>
</dbReference>
<feature type="region of interest" description="Disordered" evidence="1">
    <location>
        <begin position="264"/>
        <end position="305"/>
    </location>
</feature>
<dbReference type="Gene3D" id="3.40.50.1820">
    <property type="entry name" value="alpha/beta hydrolase"/>
    <property type="match status" value="1"/>
</dbReference>
<evidence type="ECO:0000313" key="4">
    <source>
        <dbReference type="Proteomes" id="UP000038009"/>
    </source>
</evidence>
<proteinExistence type="predicted"/>
<dbReference type="VEuPathDB" id="TriTrypDB:Lsey_0310_0020"/>
<feature type="domain" description="DUF676" evidence="2">
    <location>
        <begin position="18"/>
        <end position="244"/>
    </location>
</feature>
<dbReference type="PANTHER" id="PTHR12482">
    <property type="entry name" value="LIPASE ROG1-RELATED-RELATED"/>
    <property type="match status" value="1"/>
</dbReference>
<evidence type="ECO:0000313" key="3">
    <source>
        <dbReference type="EMBL" id="KPI83907.1"/>
    </source>
</evidence>
<sequence length="465" mass="50461">MASSAPPAKSAEEFLCLHFVFLHHGYHGRAADFNYLSQIAENALRSKHGVETHAWPHFVFIHPHGSDRLRTEEGVLACARRYIDHACAIISKTLSSPRRNEGDSGSDGRIAAADTAADAAPVELHFSAVGHSMGGLILRAALPHIMRRVEELVSQTPQVYSVQWDTFCTMAAPHLGVHYMRSPFMTFLGGNVGHLVSPAIADLFAKNTLLWHDLVSGESLGAWARFKRRVLINAVNDGTVLVYSSSFVLPVSVRERIGAAVPPSYTAPAETPVVPQNEGEPKGSAVADAVRGPSHDNDPPDSTTMMSLDVPNTDASVVHLAKHGIYCASSLEGLQCNAYELKELSEELWPSEVLPEQRALAERILRGVGSLELHLIDFRPLRDAPLECLPDHVAKARAELSLCGRVMTHLGAHKFSHAAMACKSPFYYPAFFGLVPEYIVTDLLGIPLMPDKLPMGAKDAAASPV</sequence>
<accession>A0A0N0P3P6</accession>
<dbReference type="InterPro" id="IPR044294">
    <property type="entry name" value="Lipase-like"/>
</dbReference>
<organism evidence="3 4">
    <name type="scientific">Leptomonas seymouri</name>
    <dbReference type="NCBI Taxonomy" id="5684"/>
    <lineage>
        <taxon>Eukaryota</taxon>
        <taxon>Discoba</taxon>
        <taxon>Euglenozoa</taxon>
        <taxon>Kinetoplastea</taxon>
        <taxon>Metakinetoplastina</taxon>
        <taxon>Trypanosomatida</taxon>
        <taxon>Trypanosomatidae</taxon>
        <taxon>Leishmaniinae</taxon>
        <taxon>Leptomonas</taxon>
    </lineage>
</organism>
<gene>
    <name evidence="3" type="ORF">ABL78_7043</name>
</gene>
<protein>
    <recommendedName>
        <fullName evidence="2">DUF676 domain-containing protein</fullName>
    </recommendedName>
</protein>
<dbReference type="OMA" id="AMADLFC"/>